<dbReference type="PATRIC" id="fig|61435.5.peg.1247"/>
<evidence type="ECO:0000313" key="1">
    <source>
        <dbReference type="EMBL" id="KSV16285.1"/>
    </source>
</evidence>
<sequence length="71" mass="8336">MSCYFRHLGNIFQAAGVDPQGEKRKELDRIIHQFLGIEYKSCPETWKKLKEEVIPYPDKKNQLIELLRASS</sequence>
<reference evidence="1 2" key="1">
    <citation type="journal article" date="2015" name="Sci. Rep.">
        <title>A comparative genomics and reductive dehalogenase gene transcription study of two chloroethene-respiring bacteria, Dehalococcoides mccartyi strains MB and 11a.</title>
        <authorList>
            <person name="Low A."/>
            <person name="Shen Z."/>
            <person name="Cheng D."/>
            <person name="Rogers M.J."/>
            <person name="Lee P.K."/>
            <person name="He J."/>
        </authorList>
    </citation>
    <scope>NUCLEOTIDE SEQUENCE [LARGE SCALE GENOMIC DNA]</scope>
    <source>
        <strain evidence="1 2">MB</strain>
    </source>
</reference>
<dbReference type="OrthoDB" id="1787350at2"/>
<evidence type="ECO:0000313" key="2">
    <source>
        <dbReference type="Proteomes" id="UP000053577"/>
    </source>
</evidence>
<dbReference type="AlphaFoldDB" id="A0A0V8LXP9"/>
<dbReference type="RefSeq" id="WP_058292907.1">
    <property type="nucleotide sequence ID" value="NZ_JGYD01000027.1"/>
</dbReference>
<organism evidence="1 2">
    <name type="scientific">Dehalococcoides mccartyi</name>
    <dbReference type="NCBI Taxonomy" id="61435"/>
    <lineage>
        <taxon>Bacteria</taxon>
        <taxon>Bacillati</taxon>
        <taxon>Chloroflexota</taxon>
        <taxon>Dehalococcoidia</taxon>
        <taxon>Dehalococcoidales</taxon>
        <taxon>Dehalococcoidaceae</taxon>
        <taxon>Dehalococcoides</taxon>
    </lineage>
</organism>
<proteinExistence type="predicted"/>
<protein>
    <submittedName>
        <fullName evidence="1">Uncharacterized protein</fullName>
    </submittedName>
</protein>
<comment type="caution">
    <text evidence="1">The sequence shown here is derived from an EMBL/GenBank/DDBJ whole genome shotgun (WGS) entry which is preliminary data.</text>
</comment>
<name>A0A0V8LXP9_9CHLR</name>
<dbReference type="Proteomes" id="UP000053577">
    <property type="component" value="Unassembled WGS sequence"/>
</dbReference>
<accession>A0A0V8LXP9</accession>
<dbReference type="EMBL" id="JGYD01000027">
    <property type="protein sequence ID" value="KSV16285.1"/>
    <property type="molecule type" value="Genomic_DNA"/>
</dbReference>
<gene>
    <name evidence="1" type="ORF">DA01_06325</name>
</gene>